<protein>
    <submittedName>
        <fullName evidence="1">Uncharacterized protein</fullName>
    </submittedName>
</protein>
<gene>
    <name evidence="1" type="ORF">H6G06_19165</name>
</gene>
<comment type="caution">
    <text evidence="1">The sequence shown here is derived from an EMBL/GenBank/DDBJ whole genome shotgun (WGS) entry which is preliminary data.</text>
</comment>
<dbReference type="Proteomes" id="UP000662185">
    <property type="component" value="Unassembled WGS sequence"/>
</dbReference>
<evidence type="ECO:0000313" key="2">
    <source>
        <dbReference type="Proteomes" id="UP000662185"/>
    </source>
</evidence>
<name>A0A926WJ42_9NOST</name>
<dbReference type="EMBL" id="JACJQU010000013">
    <property type="protein sequence ID" value="MBD2295531.1"/>
    <property type="molecule type" value="Genomic_DNA"/>
</dbReference>
<sequence length="347" mass="41105">MIISFNPAIFQTQDDDMQSILADILIELLENNHFIDTRSIKSIFFDNDNKYIFNQNKIAQAHFSDTKRQNLKDYICKKINQNLTQLHRNHLTHLIIGTNPEEIHPKDAFKILTERSIIIVENGINDRKFIEGIAQKYSSSKERRSIYVLISNAIKRETIEFDNAGGSGEIQKRIQYLMNALRYFNIYKYKLVAIFDSDKNFDNDFNARKYKKLIEFFKNREISNPPSENDISYEDHDLIIWHILYKRELENYIPLEILFKKAPLITQDQKDHLSSKSESDLDFLEYNKNNNKIGQIKIKEEFPEMFLGDFSYRLLEQRCEHHKVFLPEANELVSELEQILLKIAKII</sequence>
<organism evidence="1 2">
    <name type="scientific">Anabaena sphaerica FACHB-251</name>
    <dbReference type="NCBI Taxonomy" id="2692883"/>
    <lineage>
        <taxon>Bacteria</taxon>
        <taxon>Bacillati</taxon>
        <taxon>Cyanobacteriota</taxon>
        <taxon>Cyanophyceae</taxon>
        <taxon>Nostocales</taxon>
        <taxon>Nostocaceae</taxon>
        <taxon>Anabaena</taxon>
    </lineage>
</organism>
<reference evidence="2" key="1">
    <citation type="journal article" date="2020" name="ISME J.">
        <title>Comparative genomics reveals insights into cyanobacterial evolution and habitat adaptation.</title>
        <authorList>
            <person name="Chen M.Y."/>
            <person name="Teng W.K."/>
            <person name="Zhao L."/>
            <person name="Hu C.X."/>
            <person name="Zhou Y.K."/>
            <person name="Han B.P."/>
            <person name="Song L.R."/>
            <person name="Shu W.S."/>
        </authorList>
    </citation>
    <scope>NUCLEOTIDE SEQUENCE [LARGE SCALE GENOMIC DNA]</scope>
    <source>
        <strain evidence="2">FACHB-251</strain>
    </source>
</reference>
<accession>A0A926WJ42</accession>
<proteinExistence type="predicted"/>
<evidence type="ECO:0000313" key="1">
    <source>
        <dbReference type="EMBL" id="MBD2295531.1"/>
    </source>
</evidence>
<keyword evidence="2" id="KW-1185">Reference proteome</keyword>
<dbReference type="RefSeq" id="WP_190562998.1">
    <property type="nucleotide sequence ID" value="NZ_JACJQU010000013.1"/>
</dbReference>
<dbReference type="AlphaFoldDB" id="A0A926WJ42"/>